<dbReference type="InterPro" id="IPR044668">
    <property type="entry name" value="PuuD-like"/>
</dbReference>
<dbReference type="Proteomes" id="UP000037685">
    <property type="component" value="Unassembled WGS sequence"/>
</dbReference>
<evidence type="ECO:0000313" key="2">
    <source>
        <dbReference type="Proteomes" id="UP000037685"/>
    </source>
</evidence>
<dbReference type="Gene3D" id="3.40.50.880">
    <property type="match status" value="1"/>
</dbReference>
<dbReference type="EMBL" id="LHCI01000106">
    <property type="protein sequence ID" value="KOX90794.1"/>
    <property type="molecule type" value="Genomic_DNA"/>
</dbReference>
<dbReference type="Pfam" id="PF07722">
    <property type="entry name" value="Peptidase_C26"/>
    <property type="match status" value="1"/>
</dbReference>
<gene>
    <name evidence="1" type="primary">puuD</name>
    <name evidence="1" type="ORF">BVI061214_01988</name>
</gene>
<dbReference type="PATRIC" id="fig|271.14.peg.2064"/>
<organism evidence="1 2">
    <name type="scientific">Thermus aquaticus</name>
    <dbReference type="NCBI Taxonomy" id="271"/>
    <lineage>
        <taxon>Bacteria</taxon>
        <taxon>Thermotogati</taxon>
        <taxon>Deinococcota</taxon>
        <taxon>Deinococci</taxon>
        <taxon>Thermales</taxon>
        <taxon>Thermaceae</taxon>
        <taxon>Thermus</taxon>
    </lineage>
</organism>
<dbReference type="GO" id="GO:0005829">
    <property type="term" value="C:cytosol"/>
    <property type="evidence" value="ECO:0007669"/>
    <property type="project" value="TreeGrafter"/>
</dbReference>
<dbReference type="SUPFAM" id="SSF52317">
    <property type="entry name" value="Class I glutamine amidotransferase-like"/>
    <property type="match status" value="1"/>
</dbReference>
<dbReference type="PROSITE" id="PS51273">
    <property type="entry name" value="GATASE_TYPE_1"/>
    <property type="match status" value="1"/>
</dbReference>
<dbReference type="CDD" id="cd01745">
    <property type="entry name" value="GATase1_2"/>
    <property type="match status" value="1"/>
</dbReference>
<sequence>MRLIGIPTQRRALEGRTFLGLLEPYLEALASQGLAYALIPPQPPEALERLLPHLDGLLLPGGPDVDPAHFGEEPHPDLGEVDPDRDGLELYLARYAAEKGLPTIGVCRGIQVMNVALGGSLHQDLKAAGFPLQHAQKSPPAWGAHGHGARLEGDSPLRGLFPETFRVNSYHHQGLKALGRGLRPMAYAPDGLVEAVVLEGHPLYLGLQWHPELLRAH</sequence>
<name>A0A0N0BMB8_THEAQ</name>
<dbReference type="EC" id="3.5.1.94" evidence="1"/>
<reference evidence="1 2" key="1">
    <citation type="submission" date="2015-07" db="EMBL/GenBank/DDBJ databases">
        <authorList>
            <person name="Noorani M."/>
        </authorList>
    </citation>
    <scope>NUCLEOTIDE SEQUENCE [LARGE SCALE GENOMIC DNA]</scope>
    <source>
        <strain evidence="2">ATCC 25104 / DSM 625 / JCM 10724 / NBRC 103206 / NCIMB 11243 / YT-1</strain>
    </source>
</reference>
<proteinExistence type="predicted"/>
<dbReference type="InterPro" id="IPR011697">
    <property type="entry name" value="Peptidase_C26"/>
</dbReference>
<dbReference type="GO" id="GO:0033969">
    <property type="term" value="F:gamma-glutamyl-gamma-aminobutyrate hydrolase activity"/>
    <property type="evidence" value="ECO:0007669"/>
    <property type="project" value="UniProtKB-EC"/>
</dbReference>
<dbReference type="AlphaFoldDB" id="A0A0N0BMB8"/>
<dbReference type="PANTHER" id="PTHR43235">
    <property type="entry name" value="GLUTAMINE AMIDOTRANSFERASE PB2B2.05-RELATED"/>
    <property type="match status" value="1"/>
</dbReference>
<keyword evidence="1" id="KW-0378">Hydrolase</keyword>
<comment type="caution">
    <text evidence="1">The sequence shown here is derived from an EMBL/GenBank/DDBJ whole genome shotgun (WGS) entry which is preliminary data.</text>
</comment>
<dbReference type="RefSeq" id="WP_053768280.1">
    <property type="nucleotide sequence ID" value="NZ_LHCI01000106.1"/>
</dbReference>
<accession>A0A0N0BMB8</accession>
<dbReference type="PANTHER" id="PTHR43235:SF1">
    <property type="entry name" value="GLUTAMINE AMIDOTRANSFERASE PB2B2.05-RELATED"/>
    <property type="match status" value="1"/>
</dbReference>
<protein>
    <submittedName>
        <fullName evidence="1">Gamma-glutamyl-gamma-aminobutyrate hydrolase PuuD</fullName>
        <ecNumber evidence="1">3.5.1.94</ecNumber>
    </submittedName>
</protein>
<evidence type="ECO:0000313" key="1">
    <source>
        <dbReference type="EMBL" id="KOX90794.1"/>
    </source>
</evidence>
<dbReference type="InterPro" id="IPR029062">
    <property type="entry name" value="Class_I_gatase-like"/>
</dbReference>